<accession>A0A5E4XY77</accession>
<dbReference type="InterPro" id="IPR045139">
    <property type="entry name" value="Aladin"/>
</dbReference>
<reference evidence="2 3" key="1">
    <citation type="submission" date="2019-08" db="EMBL/GenBank/DDBJ databases">
        <authorList>
            <person name="Peeters C."/>
        </authorList>
    </citation>
    <scope>NUCLEOTIDE SEQUENCE [LARGE SCALE GENOMIC DNA]</scope>
    <source>
        <strain evidence="2 3">LMG 30175</strain>
    </source>
</reference>
<dbReference type="SUPFAM" id="SSF63829">
    <property type="entry name" value="Calcium-dependent phosphotriesterase"/>
    <property type="match status" value="1"/>
</dbReference>
<protein>
    <recommendedName>
        <fullName evidence="1">Anaphase-promoting complex subunit 4-like WD40 domain-containing protein</fullName>
    </recommendedName>
</protein>
<dbReference type="AlphaFoldDB" id="A0A5E4XY77"/>
<evidence type="ECO:0000313" key="3">
    <source>
        <dbReference type="Proteomes" id="UP000414233"/>
    </source>
</evidence>
<dbReference type="PANTHER" id="PTHR14494:SF0">
    <property type="entry name" value="ALADIN"/>
    <property type="match status" value="1"/>
</dbReference>
<dbReference type="EMBL" id="CABPRZ010000020">
    <property type="protein sequence ID" value="VVE41018.1"/>
    <property type="molecule type" value="Genomic_DNA"/>
</dbReference>
<proteinExistence type="predicted"/>
<dbReference type="GO" id="GO:0006913">
    <property type="term" value="P:nucleocytoplasmic transport"/>
    <property type="evidence" value="ECO:0007669"/>
    <property type="project" value="TreeGrafter"/>
</dbReference>
<evidence type="ECO:0000259" key="1">
    <source>
        <dbReference type="Pfam" id="PF12894"/>
    </source>
</evidence>
<dbReference type="Pfam" id="PF12894">
    <property type="entry name" value="ANAPC4_WD40"/>
    <property type="match status" value="1"/>
</dbReference>
<dbReference type="PANTHER" id="PTHR14494">
    <property type="entry name" value="ALADIN/ADRACALIN/AAAS"/>
    <property type="match status" value="1"/>
</dbReference>
<name>A0A5E4XY77_9BURK</name>
<feature type="domain" description="Anaphase-promoting complex subunit 4-like WD40" evidence="1">
    <location>
        <begin position="296"/>
        <end position="355"/>
    </location>
</feature>
<evidence type="ECO:0000313" key="2">
    <source>
        <dbReference type="EMBL" id="VVE41018.1"/>
    </source>
</evidence>
<dbReference type="Proteomes" id="UP000414233">
    <property type="component" value="Unassembled WGS sequence"/>
</dbReference>
<dbReference type="SMART" id="SM00320">
    <property type="entry name" value="WD40"/>
    <property type="match status" value="4"/>
</dbReference>
<sequence>MNMPACSLIEWLGAQWHLDAPVVALAWNAKSRVFGFALGDGSLALADTGWPAGPRILTHADGRAEVAVQQEPPPSPRYVPAHQGVCLALVADAGDGFLSGGDDGRLVRTSRQGATDVLADNAGLWIDHVAASATGWRAFSCGRHVHLLKRDDENVDICVDVHASATALAFDPTGSRLAVAYHGGVTLWPVDGEPHQLAWPGYHRAVAWSRDGRYLFTGMQENALHGWRLADYGDIEMGGYPGQPLSLSFMAGGQMLATSGAPRVTCWHFDTPGRDAQPVQCGIASKTPVTVVACHPTQALIAAGYHNGAVLLTQPGSEDVLFIKGSGGGTVSALAWSDDGTHLALGTESGHIGWVNLPASLFRFNAGA</sequence>
<dbReference type="InterPro" id="IPR001680">
    <property type="entry name" value="WD40_rpt"/>
</dbReference>
<dbReference type="InterPro" id="IPR024977">
    <property type="entry name" value="Apc4-like_WD40_dom"/>
</dbReference>
<gene>
    <name evidence="2" type="ORF">PTE30175_04058</name>
</gene>
<dbReference type="Gene3D" id="2.130.10.10">
    <property type="entry name" value="YVTN repeat-like/Quinoprotein amine dehydrogenase"/>
    <property type="match status" value="2"/>
</dbReference>
<dbReference type="RefSeq" id="WP_150698861.1">
    <property type="nucleotide sequence ID" value="NZ_CABPRZ010000020.1"/>
</dbReference>
<keyword evidence="3" id="KW-1185">Reference proteome</keyword>
<dbReference type="OrthoDB" id="135039at2"/>
<dbReference type="InterPro" id="IPR015943">
    <property type="entry name" value="WD40/YVTN_repeat-like_dom_sf"/>
</dbReference>
<organism evidence="2 3">
    <name type="scientific">Pandoraea terrae</name>
    <dbReference type="NCBI Taxonomy" id="1537710"/>
    <lineage>
        <taxon>Bacteria</taxon>
        <taxon>Pseudomonadati</taxon>
        <taxon>Pseudomonadota</taxon>
        <taxon>Betaproteobacteria</taxon>
        <taxon>Burkholderiales</taxon>
        <taxon>Burkholderiaceae</taxon>
        <taxon>Pandoraea</taxon>
    </lineage>
</organism>